<dbReference type="InterPro" id="IPR032466">
    <property type="entry name" value="Metal_Hydrolase"/>
</dbReference>
<accession>A0ABS9U123</accession>
<comment type="caution">
    <text evidence="3">The sequence shown here is derived from an EMBL/GenBank/DDBJ whole genome shotgun (WGS) entry which is preliminary data.</text>
</comment>
<sequence length="106" mass="11677">MDLAQPLPELTVVLDHLGKPPLPAATENFDSGRSTAYAPSALRPAWEVALEAFGPRRLMLGTDCLPHLKNCWPRVSAPYRPRGRRPRSENRPSRVAATPPLHSHAP</sequence>
<reference evidence="3 4" key="1">
    <citation type="submission" date="2022-03" db="EMBL/GenBank/DDBJ databases">
        <title>Sinomonas sp. isolated from a soil.</title>
        <authorList>
            <person name="Han J."/>
            <person name="Kim D.-U."/>
        </authorList>
    </citation>
    <scope>NUCLEOTIDE SEQUENCE [LARGE SCALE GENOMIC DNA]</scope>
    <source>
        <strain evidence="3 4">5-5</strain>
    </source>
</reference>
<evidence type="ECO:0000313" key="3">
    <source>
        <dbReference type="EMBL" id="MCH6470112.1"/>
    </source>
</evidence>
<dbReference type="SUPFAM" id="SSF51556">
    <property type="entry name" value="Metallo-dependent hydrolases"/>
    <property type="match status" value="1"/>
</dbReference>
<dbReference type="Gene3D" id="3.20.20.140">
    <property type="entry name" value="Metal-dependent hydrolases"/>
    <property type="match status" value="1"/>
</dbReference>
<dbReference type="InterPro" id="IPR006680">
    <property type="entry name" value="Amidohydro-rel"/>
</dbReference>
<name>A0ABS9U123_9MICC</name>
<proteinExistence type="predicted"/>
<dbReference type="EMBL" id="JAKZBV010000001">
    <property type="protein sequence ID" value="MCH6470112.1"/>
    <property type="molecule type" value="Genomic_DNA"/>
</dbReference>
<feature type="domain" description="Amidohydrolase-related" evidence="2">
    <location>
        <begin position="2"/>
        <end position="72"/>
    </location>
</feature>
<evidence type="ECO:0000313" key="4">
    <source>
        <dbReference type="Proteomes" id="UP001202922"/>
    </source>
</evidence>
<protein>
    <submittedName>
        <fullName evidence="3">Amidohydrolase</fullName>
    </submittedName>
</protein>
<evidence type="ECO:0000256" key="1">
    <source>
        <dbReference type="SAM" id="MobiDB-lite"/>
    </source>
</evidence>
<keyword evidence="4" id="KW-1185">Reference proteome</keyword>
<feature type="region of interest" description="Disordered" evidence="1">
    <location>
        <begin position="75"/>
        <end position="106"/>
    </location>
</feature>
<dbReference type="Pfam" id="PF04909">
    <property type="entry name" value="Amidohydro_2"/>
    <property type="match status" value="1"/>
</dbReference>
<dbReference type="Proteomes" id="UP001202922">
    <property type="component" value="Unassembled WGS sequence"/>
</dbReference>
<evidence type="ECO:0000259" key="2">
    <source>
        <dbReference type="Pfam" id="PF04909"/>
    </source>
</evidence>
<gene>
    <name evidence="3" type="ORF">L0M17_09000</name>
</gene>
<organism evidence="3 4">
    <name type="scientific">Sinomonas terrae</name>
    <dbReference type="NCBI Taxonomy" id="2908838"/>
    <lineage>
        <taxon>Bacteria</taxon>
        <taxon>Bacillati</taxon>
        <taxon>Actinomycetota</taxon>
        <taxon>Actinomycetes</taxon>
        <taxon>Micrococcales</taxon>
        <taxon>Micrococcaceae</taxon>
        <taxon>Sinomonas</taxon>
    </lineage>
</organism>